<dbReference type="STRING" id="28200.GCA_001572935_01395"/>
<dbReference type="GO" id="GO:0046583">
    <property type="term" value="F:monoatomic cation efflux transmembrane transporter activity"/>
    <property type="evidence" value="ECO:0007669"/>
    <property type="project" value="TreeGrafter"/>
</dbReference>
<keyword evidence="7 13" id="KW-0812">Transmembrane</keyword>
<evidence type="ECO:0000256" key="9">
    <source>
        <dbReference type="ARBA" id="ARBA00023065"/>
    </source>
</evidence>
<keyword evidence="3" id="KW-0171">Cobalt transport</keyword>
<feature type="transmembrane region" description="Helical" evidence="13">
    <location>
        <begin position="350"/>
        <end position="370"/>
    </location>
</feature>
<sequence>MIRIVFILAIIFPSYLLSCSLCAFMQPKTYVQTKVVVNEDKIDYVDIKWEFEKDFSEELLKVYDLNLDKSFNEKELKLIEDSLMPYLLEKSFLTTISYSNNNSKNSISFKVKDYKMSFENKSRILSFEYRVLLDLKLYDKNYFSIRAFDNEEFFFLILEDKNQSVASNYKFNKTTKIDRVTYLIEASNLQTQKFNIVEAIEESSKESLEDIWKKEQNKEFEKPQEEILNEQKKQSEEVLVLEEEKQKISFTDKFFASIKQNLVDIENGDKLALIFLLFASFLYGVVHSIGPGHGKALAFSYFSSQKSTYFEAFIISLLTAFIHILGAFVIVLISVFVLQSVLNKFLEDSVSYITSFSAVVIMILALYILYRKLTKKRCSCSACSGDLSKVRFSIVEENNLVKIKEIKPVHKRNKKQDLIFVLTAGIVPCPGTVLLFVYAFLLKTYFAVFLASISISLGMAVVIFASSFLGVSLHKISSKSQKLIDILEIVAPIFMFILAMFLFFASSSFKISL</sequence>
<dbReference type="GO" id="GO:0015099">
    <property type="term" value="F:nickel cation transmembrane transporter activity"/>
    <property type="evidence" value="ECO:0007669"/>
    <property type="project" value="InterPro"/>
</dbReference>
<comment type="function">
    <text evidence="1">Efflux system for nickel and cobalt.</text>
</comment>
<feature type="transmembrane region" description="Helical" evidence="13">
    <location>
        <begin position="310"/>
        <end position="338"/>
    </location>
</feature>
<evidence type="ECO:0000256" key="12">
    <source>
        <dbReference type="ARBA" id="ARBA00023285"/>
    </source>
</evidence>
<gene>
    <name evidence="14" type="ORF">DF188_07005</name>
</gene>
<evidence type="ECO:0000256" key="13">
    <source>
        <dbReference type="SAM" id="Phobius"/>
    </source>
</evidence>
<dbReference type="PANTHER" id="PTHR40659:SF1">
    <property type="entry name" value="NICKEL_COBALT EFFLUX SYSTEM RCNA"/>
    <property type="match status" value="1"/>
</dbReference>
<dbReference type="InterPro" id="IPR051224">
    <property type="entry name" value="NiCoT_RcnA"/>
</dbReference>
<dbReference type="InterPro" id="IPR010412">
    <property type="entry name" value="DUF1007"/>
</dbReference>
<name>A0A2U2BZX7_9BACT</name>
<evidence type="ECO:0000256" key="10">
    <source>
        <dbReference type="ARBA" id="ARBA00023112"/>
    </source>
</evidence>
<dbReference type="GO" id="GO:0006824">
    <property type="term" value="P:cobalt ion transport"/>
    <property type="evidence" value="ECO:0007669"/>
    <property type="project" value="UniProtKB-KW"/>
</dbReference>
<evidence type="ECO:0000256" key="7">
    <source>
        <dbReference type="ARBA" id="ARBA00022692"/>
    </source>
</evidence>
<evidence type="ECO:0000256" key="6">
    <source>
        <dbReference type="ARBA" id="ARBA00022596"/>
    </source>
</evidence>
<dbReference type="AlphaFoldDB" id="A0A2U2BZX7"/>
<keyword evidence="11 13" id="KW-0472">Membrane</keyword>
<dbReference type="GO" id="GO:0032025">
    <property type="term" value="P:response to cobalt ion"/>
    <property type="evidence" value="ECO:0007669"/>
    <property type="project" value="TreeGrafter"/>
</dbReference>
<dbReference type="Pfam" id="PF06226">
    <property type="entry name" value="DUF1007"/>
    <property type="match status" value="1"/>
</dbReference>
<dbReference type="RefSeq" id="WP_109158539.1">
    <property type="nucleotide sequence ID" value="NZ_QEYI01000005.1"/>
</dbReference>
<evidence type="ECO:0000256" key="11">
    <source>
        <dbReference type="ARBA" id="ARBA00023136"/>
    </source>
</evidence>
<evidence type="ECO:0000256" key="3">
    <source>
        <dbReference type="ARBA" id="ARBA00022426"/>
    </source>
</evidence>
<protein>
    <submittedName>
        <fullName evidence="14">DUF1007 domain-containing protein</fullName>
    </submittedName>
</protein>
<dbReference type="InterPro" id="IPR011541">
    <property type="entry name" value="Ni/Co_transpt_high_affinity"/>
</dbReference>
<comment type="caution">
    <text evidence="14">The sequence shown here is derived from an EMBL/GenBank/DDBJ whole genome shotgun (WGS) entry which is preliminary data.</text>
</comment>
<dbReference type="PANTHER" id="PTHR40659">
    <property type="entry name" value="NICKEL/COBALT EFFLUX SYSTEM RCNA"/>
    <property type="match status" value="1"/>
</dbReference>
<dbReference type="GO" id="GO:0010045">
    <property type="term" value="P:response to nickel cation"/>
    <property type="evidence" value="ECO:0007669"/>
    <property type="project" value="TreeGrafter"/>
</dbReference>
<evidence type="ECO:0000313" key="14">
    <source>
        <dbReference type="EMBL" id="PWE20921.1"/>
    </source>
</evidence>
<feature type="transmembrane region" description="Helical" evidence="13">
    <location>
        <begin position="271"/>
        <end position="289"/>
    </location>
</feature>
<accession>A0A2U2BZX7</accession>
<keyword evidence="8 13" id="KW-1133">Transmembrane helix</keyword>
<proteinExistence type="predicted"/>
<evidence type="ECO:0000256" key="1">
    <source>
        <dbReference type="ARBA" id="ARBA00002510"/>
    </source>
</evidence>
<feature type="transmembrane region" description="Helical" evidence="13">
    <location>
        <begin position="418"/>
        <end position="441"/>
    </location>
</feature>
<organism evidence="14 15">
    <name type="scientific">Aliarcobacter skirrowii</name>
    <dbReference type="NCBI Taxonomy" id="28200"/>
    <lineage>
        <taxon>Bacteria</taxon>
        <taxon>Pseudomonadati</taxon>
        <taxon>Campylobacterota</taxon>
        <taxon>Epsilonproteobacteria</taxon>
        <taxon>Campylobacterales</taxon>
        <taxon>Arcobacteraceae</taxon>
        <taxon>Aliarcobacter</taxon>
    </lineage>
</organism>
<feature type="transmembrane region" description="Helical" evidence="13">
    <location>
        <begin position="483"/>
        <end position="505"/>
    </location>
</feature>
<evidence type="ECO:0000256" key="5">
    <source>
        <dbReference type="ARBA" id="ARBA00022475"/>
    </source>
</evidence>
<keyword evidence="10" id="KW-0921">Nickel transport</keyword>
<comment type="subcellular location">
    <subcellularLocation>
        <location evidence="2">Cell membrane</location>
        <topology evidence="2">Multi-pass membrane protein</topology>
    </subcellularLocation>
</comment>
<keyword evidence="9" id="KW-0406">Ion transport</keyword>
<evidence type="ECO:0000256" key="4">
    <source>
        <dbReference type="ARBA" id="ARBA00022448"/>
    </source>
</evidence>
<reference evidence="14 15" key="1">
    <citation type="submission" date="2018-05" db="EMBL/GenBank/DDBJ databases">
        <title>Antimicrobial susceptibility testing and genomic analysis of Arcobacter skirrowii strains and one Arcobacter butzleri isolated from German poultry farms.</title>
        <authorList>
            <person name="Haenel I."/>
            <person name="Hotzel H."/>
            <person name="Tomaso H."/>
            <person name="Busch A."/>
        </authorList>
    </citation>
    <scope>NUCLEOTIDE SEQUENCE [LARGE SCALE GENOMIC DNA]</scope>
    <source>
        <strain evidence="15">v</strain>
    </source>
</reference>
<keyword evidence="6" id="KW-0533">Nickel</keyword>
<keyword evidence="12" id="KW-0170">Cobalt</keyword>
<dbReference type="Proteomes" id="UP000245014">
    <property type="component" value="Unassembled WGS sequence"/>
</dbReference>
<dbReference type="Pfam" id="PF03824">
    <property type="entry name" value="NicO"/>
    <property type="match status" value="1"/>
</dbReference>
<keyword evidence="4" id="KW-0813">Transport</keyword>
<keyword evidence="5" id="KW-1003">Cell membrane</keyword>
<evidence type="ECO:0000313" key="15">
    <source>
        <dbReference type="Proteomes" id="UP000245014"/>
    </source>
</evidence>
<dbReference type="EMBL" id="QEYI01000005">
    <property type="protein sequence ID" value="PWE20921.1"/>
    <property type="molecule type" value="Genomic_DNA"/>
</dbReference>
<evidence type="ECO:0000256" key="8">
    <source>
        <dbReference type="ARBA" id="ARBA00022989"/>
    </source>
</evidence>
<evidence type="ECO:0000256" key="2">
    <source>
        <dbReference type="ARBA" id="ARBA00004651"/>
    </source>
</evidence>
<feature type="transmembrane region" description="Helical" evidence="13">
    <location>
        <begin position="447"/>
        <end position="471"/>
    </location>
</feature>
<dbReference type="GO" id="GO:0005886">
    <property type="term" value="C:plasma membrane"/>
    <property type="evidence" value="ECO:0007669"/>
    <property type="project" value="UniProtKB-SubCell"/>
</dbReference>